<feature type="compositionally biased region" description="Polar residues" evidence="1">
    <location>
        <begin position="158"/>
        <end position="167"/>
    </location>
</feature>
<name>A0A8D8FDC9_CULPI</name>
<feature type="region of interest" description="Disordered" evidence="1">
    <location>
        <begin position="100"/>
        <end position="194"/>
    </location>
</feature>
<protein>
    <submittedName>
        <fullName evidence="2">(northern house mosquito) hypothetical protein</fullName>
    </submittedName>
</protein>
<dbReference type="EMBL" id="HBUE01055793">
    <property type="protein sequence ID" value="CAG6466363.1"/>
    <property type="molecule type" value="Transcribed_RNA"/>
</dbReference>
<accession>A0A8D8FDC9</accession>
<sequence length="194" mass="21558">MQPLLHRWKSTHQNVLRIVANSKQAVVPDPHRLRRSRGWRVLPGGGRPIHQMARSVRNSNDDSEDHHQAADPVIRYVRYSGGYCFRQRNPVHWPRVQGVLHQAGNSPPSNRSVPPTIKRIGGTICGHAEEKPSQNSRGGRNPGGSTADAFASVPLDPNQRSRWQVSGGSDVRPASPDHFCSPSTDQGQFAKHQR</sequence>
<feature type="compositionally biased region" description="Polar residues" evidence="1">
    <location>
        <begin position="103"/>
        <end position="113"/>
    </location>
</feature>
<proteinExistence type="predicted"/>
<dbReference type="AlphaFoldDB" id="A0A8D8FDC9"/>
<reference evidence="2" key="1">
    <citation type="submission" date="2021-05" db="EMBL/GenBank/DDBJ databases">
        <authorList>
            <person name="Alioto T."/>
            <person name="Alioto T."/>
            <person name="Gomez Garrido J."/>
        </authorList>
    </citation>
    <scope>NUCLEOTIDE SEQUENCE</scope>
</reference>
<evidence type="ECO:0000256" key="1">
    <source>
        <dbReference type="SAM" id="MobiDB-lite"/>
    </source>
</evidence>
<evidence type="ECO:0000313" key="2">
    <source>
        <dbReference type="EMBL" id="CAG6466363.1"/>
    </source>
</evidence>
<organism evidence="2">
    <name type="scientific">Culex pipiens</name>
    <name type="common">House mosquito</name>
    <dbReference type="NCBI Taxonomy" id="7175"/>
    <lineage>
        <taxon>Eukaryota</taxon>
        <taxon>Metazoa</taxon>
        <taxon>Ecdysozoa</taxon>
        <taxon>Arthropoda</taxon>
        <taxon>Hexapoda</taxon>
        <taxon>Insecta</taxon>
        <taxon>Pterygota</taxon>
        <taxon>Neoptera</taxon>
        <taxon>Endopterygota</taxon>
        <taxon>Diptera</taxon>
        <taxon>Nematocera</taxon>
        <taxon>Culicoidea</taxon>
        <taxon>Culicidae</taxon>
        <taxon>Culicinae</taxon>
        <taxon>Culicini</taxon>
        <taxon>Culex</taxon>
        <taxon>Culex</taxon>
    </lineage>
</organism>